<dbReference type="AlphaFoldDB" id="A0A376CJP6"/>
<sequence>MKNFALAATLPVIGAVPARAAQAFSDGTYSRYQLTREELPALAMMKSPQTLDTMAWTSVRHWPSTSGSRVTARTIEWRTTVSSTTLCP</sequence>
<evidence type="ECO:0000313" key="2">
    <source>
        <dbReference type="EMBL" id="STC68535.1"/>
    </source>
</evidence>
<reference evidence="2 3" key="1">
    <citation type="submission" date="2018-06" db="EMBL/GenBank/DDBJ databases">
        <authorList>
            <consortium name="Pathogen Informatics"/>
            <person name="Doyle S."/>
        </authorList>
    </citation>
    <scope>NUCLEOTIDE SEQUENCE [LARGE SCALE GENOMIC DNA]</scope>
    <source>
        <strain evidence="2 3">NCTC11862</strain>
    </source>
</reference>
<keyword evidence="3" id="KW-1185">Reference proteome</keyword>
<name>A0A376CJP6_9CORY</name>
<evidence type="ECO:0000313" key="3">
    <source>
        <dbReference type="Proteomes" id="UP000254467"/>
    </source>
</evidence>
<accession>A0A376CJP6</accession>
<gene>
    <name evidence="2" type="ORF">NCTC11862_00292</name>
</gene>
<organism evidence="2 3">
    <name type="scientific">Corynebacterium pilosum</name>
    <dbReference type="NCBI Taxonomy" id="35756"/>
    <lineage>
        <taxon>Bacteria</taxon>
        <taxon>Bacillati</taxon>
        <taxon>Actinomycetota</taxon>
        <taxon>Actinomycetes</taxon>
        <taxon>Mycobacteriales</taxon>
        <taxon>Corynebacteriaceae</taxon>
        <taxon>Corynebacterium</taxon>
    </lineage>
</organism>
<feature type="chain" id="PRO_5016755254" evidence="1">
    <location>
        <begin position="21"/>
        <end position="88"/>
    </location>
</feature>
<protein>
    <submittedName>
        <fullName evidence="2">Uncharacterized protein</fullName>
    </submittedName>
</protein>
<keyword evidence="1" id="KW-0732">Signal</keyword>
<dbReference type="EMBL" id="UFXQ01000001">
    <property type="protein sequence ID" value="STC68535.1"/>
    <property type="molecule type" value="Genomic_DNA"/>
</dbReference>
<evidence type="ECO:0000256" key="1">
    <source>
        <dbReference type="SAM" id="SignalP"/>
    </source>
</evidence>
<proteinExistence type="predicted"/>
<dbReference type="STRING" id="35756.GCA_001044155_01575"/>
<dbReference type="Proteomes" id="UP000254467">
    <property type="component" value="Unassembled WGS sequence"/>
</dbReference>
<feature type="signal peptide" evidence="1">
    <location>
        <begin position="1"/>
        <end position="20"/>
    </location>
</feature>